<organism evidence="17 18">
    <name type="scientific">Fictibacillus macauensis ZFHKF-1</name>
    <dbReference type="NCBI Taxonomy" id="1196324"/>
    <lineage>
        <taxon>Bacteria</taxon>
        <taxon>Bacillati</taxon>
        <taxon>Bacillota</taxon>
        <taxon>Bacilli</taxon>
        <taxon>Bacillales</taxon>
        <taxon>Fictibacillaceae</taxon>
        <taxon>Fictibacillus</taxon>
    </lineage>
</organism>
<evidence type="ECO:0000313" key="18">
    <source>
        <dbReference type="Proteomes" id="UP000004080"/>
    </source>
</evidence>
<evidence type="ECO:0000256" key="5">
    <source>
        <dbReference type="ARBA" id="ARBA00022553"/>
    </source>
</evidence>
<gene>
    <name evidence="17" type="ORF">A374_06536</name>
</gene>
<keyword evidence="11 15" id="KW-1133">Transmembrane helix</keyword>
<evidence type="ECO:0000256" key="7">
    <source>
        <dbReference type="ARBA" id="ARBA00022692"/>
    </source>
</evidence>
<evidence type="ECO:0000256" key="6">
    <source>
        <dbReference type="ARBA" id="ARBA00022679"/>
    </source>
</evidence>
<dbReference type="InterPro" id="IPR036097">
    <property type="entry name" value="HisK_dim/P_sf"/>
</dbReference>
<dbReference type="PANTHER" id="PTHR45528">
    <property type="entry name" value="SENSOR HISTIDINE KINASE CPXA"/>
    <property type="match status" value="1"/>
</dbReference>
<dbReference type="eggNOG" id="COG2205">
    <property type="taxonomic scope" value="Bacteria"/>
</dbReference>
<dbReference type="SUPFAM" id="SSF55874">
    <property type="entry name" value="ATPase domain of HSP90 chaperone/DNA topoisomerase II/histidine kinase"/>
    <property type="match status" value="1"/>
</dbReference>
<dbReference type="PANTHER" id="PTHR45528:SF1">
    <property type="entry name" value="SENSOR HISTIDINE KINASE CPXA"/>
    <property type="match status" value="1"/>
</dbReference>
<evidence type="ECO:0000256" key="13">
    <source>
        <dbReference type="ARBA" id="ARBA00023136"/>
    </source>
</evidence>
<comment type="caution">
    <text evidence="17">The sequence shown here is derived from an EMBL/GenBank/DDBJ whole genome shotgun (WGS) entry which is preliminary data.</text>
</comment>
<dbReference type="SUPFAM" id="SSF47384">
    <property type="entry name" value="Homodimeric domain of signal transducing histidine kinase"/>
    <property type="match status" value="1"/>
</dbReference>
<dbReference type="GO" id="GO:0000155">
    <property type="term" value="F:phosphorelay sensor kinase activity"/>
    <property type="evidence" value="ECO:0007669"/>
    <property type="project" value="InterPro"/>
</dbReference>
<evidence type="ECO:0000256" key="10">
    <source>
        <dbReference type="ARBA" id="ARBA00022840"/>
    </source>
</evidence>
<evidence type="ECO:0000256" key="1">
    <source>
        <dbReference type="ARBA" id="ARBA00000085"/>
    </source>
</evidence>
<keyword evidence="7 15" id="KW-0812">Transmembrane</keyword>
<evidence type="ECO:0000256" key="3">
    <source>
        <dbReference type="ARBA" id="ARBA00012438"/>
    </source>
</evidence>
<dbReference type="SMART" id="SM00387">
    <property type="entry name" value="HATPase_c"/>
    <property type="match status" value="1"/>
</dbReference>
<dbReference type="EMBL" id="AKKV01000022">
    <property type="protein sequence ID" value="EIT86235.1"/>
    <property type="molecule type" value="Genomic_DNA"/>
</dbReference>
<dbReference type="SMART" id="SM00388">
    <property type="entry name" value="HisKA"/>
    <property type="match status" value="1"/>
</dbReference>
<dbReference type="Gene3D" id="3.30.565.10">
    <property type="entry name" value="Histidine kinase-like ATPase, C-terminal domain"/>
    <property type="match status" value="1"/>
</dbReference>
<evidence type="ECO:0000313" key="17">
    <source>
        <dbReference type="EMBL" id="EIT86235.1"/>
    </source>
</evidence>
<feature type="transmembrane region" description="Helical" evidence="15">
    <location>
        <begin position="174"/>
        <end position="195"/>
    </location>
</feature>
<dbReference type="CDD" id="cd00075">
    <property type="entry name" value="HATPase"/>
    <property type="match status" value="1"/>
</dbReference>
<keyword evidence="14" id="KW-0175">Coiled coil</keyword>
<feature type="domain" description="Histidine kinase" evidence="16">
    <location>
        <begin position="261"/>
        <end position="476"/>
    </location>
</feature>
<comment type="catalytic activity">
    <reaction evidence="1">
        <text>ATP + protein L-histidine = ADP + protein N-phospho-L-histidine.</text>
        <dbReference type="EC" id="2.7.13.3"/>
    </reaction>
</comment>
<reference evidence="17 18" key="1">
    <citation type="journal article" date="2012" name="J. Bacteriol.">
        <title>Genome of Bacillus macauensis ZFHKF-1, a Long-Chain-Forming Bacterium.</title>
        <authorList>
            <person name="Cai L."/>
            <person name="Zhang T."/>
        </authorList>
    </citation>
    <scope>NUCLEOTIDE SEQUENCE [LARGE SCALE GENOMIC DNA]</scope>
    <source>
        <strain evidence="17 18">ZFHKF-1</strain>
    </source>
</reference>
<comment type="subcellular location">
    <subcellularLocation>
        <location evidence="2">Cell membrane</location>
        <topology evidence="2">Multi-pass membrane protein</topology>
    </subcellularLocation>
</comment>
<dbReference type="Pfam" id="PF02518">
    <property type="entry name" value="HATPase_c"/>
    <property type="match status" value="1"/>
</dbReference>
<dbReference type="GO" id="GO:0005886">
    <property type="term" value="C:plasma membrane"/>
    <property type="evidence" value="ECO:0007669"/>
    <property type="project" value="UniProtKB-SubCell"/>
</dbReference>
<keyword evidence="6" id="KW-0808">Transferase</keyword>
<dbReference type="EC" id="2.7.13.3" evidence="3"/>
<dbReference type="InterPro" id="IPR003661">
    <property type="entry name" value="HisK_dim/P_dom"/>
</dbReference>
<dbReference type="Pfam" id="PF00512">
    <property type="entry name" value="HisKA"/>
    <property type="match status" value="1"/>
</dbReference>
<evidence type="ECO:0000256" key="12">
    <source>
        <dbReference type="ARBA" id="ARBA00023012"/>
    </source>
</evidence>
<keyword evidence="10" id="KW-0067">ATP-binding</keyword>
<accession>I8UH56</accession>
<dbReference type="AlphaFoldDB" id="I8UH56"/>
<dbReference type="InterPro" id="IPR005467">
    <property type="entry name" value="His_kinase_dom"/>
</dbReference>
<dbReference type="InterPro" id="IPR004358">
    <property type="entry name" value="Sig_transdc_His_kin-like_C"/>
</dbReference>
<evidence type="ECO:0000256" key="8">
    <source>
        <dbReference type="ARBA" id="ARBA00022741"/>
    </source>
</evidence>
<keyword evidence="8" id="KW-0547">Nucleotide-binding</keyword>
<evidence type="ECO:0000256" key="4">
    <source>
        <dbReference type="ARBA" id="ARBA00022475"/>
    </source>
</evidence>
<dbReference type="STRING" id="1196324.A374_06536"/>
<evidence type="ECO:0000259" key="16">
    <source>
        <dbReference type="PROSITE" id="PS50109"/>
    </source>
</evidence>
<keyword evidence="4" id="KW-1003">Cell membrane</keyword>
<evidence type="ECO:0000256" key="15">
    <source>
        <dbReference type="SAM" id="Phobius"/>
    </source>
</evidence>
<keyword evidence="13 15" id="KW-0472">Membrane</keyword>
<evidence type="ECO:0000256" key="14">
    <source>
        <dbReference type="SAM" id="Coils"/>
    </source>
</evidence>
<name>I8UH56_9BACL</name>
<dbReference type="InterPro" id="IPR050398">
    <property type="entry name" value="HssS/ArlS-like"/>
</dbReference>
<keyword evidence="9" id="KW-0418">Kinase</keyword>
<dbReference type="Gene3D" id="1.10.287.130">
    <property type="match status" value="1"/>
</dbReference>
<keyword evidence="5" id="KW-0597">Phosphoprotein</keyword>
<dbReference type="InterPro" id="IPR036890">
    <property type="entry name" value="HATPase_C_sf"/>
</dbReference>
<sequence length="482" mass="56207">MNKSMQWRLTGRFLTSIVIVVVLVIILNIVAVFSVFLMQNQTHGQPIKEKHKWSAEMFTRNFYRYIKGEEGHVYITQKGKKELAKEHAWIQILDENGQQVYGYHLPKKVKKKYRPIEIINRYKYKEKGINAILFVSDKKFGDTDYSYFIGFKNPKLARWTATFNTERFFQKFRVMTIVLVIIDSIVALVIGYAFAKRLTRPINHIIEGIKRLADKDYKVHYPPKGLYKDVYYNVNHLSNELTALERERKQLDRMKEEWIANISHDIKTPLASVQGYAEMMKDPNYEFTVEEMREYAQIIESKAIYMKDVFEDLHLTTRLRNQGLPLERNPINLVKFLRNIVIDLLNDPRYEERDITFYTEEDIIPFKADETLLRRAMNNLIYNAVVHNDANVSIVVKVMSPGKITIEDNGRGIPKEELDRIFDRYYRGTNTGETHKGSGLGMAIAHDTIKAHGGNITIESIVGRGTIIDIEFTNETPLHGKE</sequence>
<dbReference type="InterPro" id="IPR003594">
    <property type="entry name" value="HATPase_dom"/>
</dbReference>
<dbReference type="Proteomes" id="UP000004080">
    <property type="component" value="Unassembled WGS sequence"/>
</dbReference>
<evidence type="ECO:0000256" key="11">
    <source>
        <dbReference type="ARBA" id="ARBA00022989"/>
    </source>
</evidence>
<feature type="transmembrane region" description="Helical" evidence="15">
    <location>
        <begin position="13"/>
        <end position="38"/>
    </location>
</feature>
<protein>
    <recommendedName>
        <fullName evidence="3">histidine kinase</fullName>
        <ecNumber evidence="3">2.7.13.3</ecNumber>
    </recommendedName>
</protein>
<keyword evidence="12" id="KW-0902">Two-component regulatory system</keyword>
<dbReference type="PRINTS" id="PR00344">
    <property type="entry name" value="BCTRLSENSOR"/>
</dbReference>
<evidence type="ECO:0000256" key="2">
    <source>
        <dbReference type="ARBA" id="ARBA00004651"/>
    </source>
</evidence>
<feature type="coiled-coil region" evidence="14">
    <location>
        <begin position="234"/>
        <end position="261"/>
    </location>
</feature>
<dbReference type="PROSITE" id="PS50109">
    <property type="entry name" value="HIS_KIN"/>
    <property type="match status" value="1"/>
</dbReference>
<dbReference type="CDD" id="cd00082">
    <property type="entry name" value="HisKA"/>
    <property type="match status" value="1"/>
</dbReference>
<proteinExistence type="predicted"/>
<keyword evidence="18" id="KW-1185">Reference proteome</keyword>
<evidence type="ECO:0000256" key="9">
    <source>
        <dbReference type="ARBA" id="ARBA00022777"/>
    </source>
</evidence>
<dbReference type="PATRIC" id="fig|1196324.3.peg.1333"/>
<dbReference type="GO" id="GO:0005524">
    <property type="term" value="F:ATP binding"/>
    <property type="evidence" value="ECO:0007669"/>
    <property type="project" value="UniProtKB-KW"/>
</dbReference>